<accession>A0A7X0P5W9</accession>
<comment type="caution">
    <text evidence="1">The sequence shown here is derived from an EMBL/GenBank/DDBJ whole genome shotgun (WGS) entry which is preliminary data.</text>
</comment>
<gene>
    <name evidence="1" type="ORF">HD593_010673</name>
</gene>
<proteinExistence type="predicted"/>
<dbReference type="EMBL" id="JACHMI010000001">
    <property type="protein sequence ID" value="MBB6555878.1"/>
    <property type="molecule type" value="Genomic_DNA"/>
</dbReference>
<evidence type="ECO:0000313" key="1">
    <source>
        <dbReference type="EMBL" id="MBB6555878.1"/>
    </source>
</evidence>
<sequence length="132" mass="13719">MPSLISRENAFHLNGSRPTLVLVSAEPVEQLPVFELGSGEPSVCPGWQLVAGLAVSVVDGPGEAGFLVDGLVSPDRVEERFTWLRAVDRAGGAVVAVVGSREQAQDWVTVAGTGGVRGGFVPLAEPDEEAAQ</sequence>
<reference evidence="1 2" key="1">
    <citation type="submission" date="2020-08" db="EMBL/GenBank/DDBJ databases">
        <title>Sequencing the genomes of 1000 actinobacteria strains.</title>
        <authorList>
            <person name="Klenk H.-P."/>
        </authorList>
    </citation>
    <scope>NUCLEOTIDE SEQUENCE [LARGE SCALE GENOMIC DNA]</scope>
    <source>
        <strain evidence="1 2">DSM 43768</strain>
    </source>
</reference>
<dbReference type="AlphaFoldDB" id="A0A7X0P5W9"/>
<name>A0A7X0P5W9_9ACTN</name>
<evidence type="ECO:0000313" key="2">
    <source>
        <dbReference type="Proteomes" id="UP000565579"/>
    </source>
</evidence>
<organism evidence="1 2">
    <name type="scientific">Nonomuraea rubra</name>
    <dbReference type="NCBI Taxonomy" id="46180"/>
    <lineage>
        <taxon>Bacteria</taxon>
        <taxon>Bacillati</taxon>
        <taxon>Actinomycetota</taxon>
        <taxon>Actinomycetes</taxon>
        <taxon>Streptosporangiales</taxon>
        <taxon>Streptosporangiaceae</taxon>
        <taxon>Nonomuraea</taxon>
    </lineage>
</organism>
<dbReference type="RefSeq" id="WP_185110387.1">
    <property type="nucleotide sequence ID" value="NZ_BAAAXY010000028.1"/>
</dbReference>
<keyword evidence="2" id="KW-1185">Reference proteome</keyword>
<dbReference type="Proteomes" id="UP000565579">
    <property type="component" value="Unassembled WGS sequence"/>
</dbReference>
<protein>
    <submittedName>
        <fullName evidence="1">Uncharacterized protein</fullName>
    </submittedName>
</protein>